<dbReference type="InterPro" id="IPR024453">
    <property type="entry name" value="Peptidase_C92"/>
</dbReference>
<evidence type="ECO:0000313" key="2">
    <source>
        <dbReference type="Proteomes" id="UP000239907"/>
    </source>
</evidence>
<dbReference type="Gene3D" id="3.90.1720.10">
    <property type="entry name" value="endopeptidase domain like (from Nostoc punctiforme)"/>
    <property type="match status" value="1"/>
</dbReference>
<name>A0A2S7TZT3_9BACT</name>
<keyword evidence="2" id="KW-1185">Reference proteome</keyword>
<reference evidence="1 2" key="1">
    <citation type="submission" date="2016-12" db="EMBL/GenBank/DDBJ databases">
        <title>Study of bacterial adaptation to deep sea.</title>
        <authorList>
            <person name="Song J."/>
            <person name="Yoshizawa S."/>
            <person name="Kogure K."/>
        </authorList>
    </citation>
    <scope>NUCLEOTIDE SEQUENCE [LARGE SCALE GENOMIC DNA]</scope>
    <source>
        <strain evidence="1 2">SAORIC-165</strain>
    </source>
</reference>
<dbReference type="OrthoDB" id="195541at2"/>
<organism evidence="1 2">
    <name type="scientific">Rubritalea profundi</name>
    <dbReference type="NCBI Taxonomy" id="1658618"/>
    <lineage>
        <taxon>Bacteria</taxon>
        <taxon>Pseudomonadati</taxon>
        <taxon>Verrucomicrobiota</taxon>
        <taxon>Verrucomicrobiia</taxon>
        <taxon>Verrucomicrobiales</taxon>
        <taxon>Rubritaleaceae</taxon>
        <taxon>Rubritalea</taxon>
    </lineage>
</organism>
<dbReference type="RefSeq" id="WP_105042753.1">
    <property type="nucleotide sequence ID" value="NZ_MQWA01000001.1"/>
</dbReference>
<accession>A0A2S7TZT3</accession>
<dbReference type="SUPFAM" id="SSF54001">
    <property type="entry name" value="Cysteine proteinases"/>
    <property type="match status" value="1"/>
</dbReference>
<protein>
    <recommendedName>
        <fullName evidence="3">Permuted papain-like amidase YaeF/Yiix C92 family enzyme</fullName>
    </recommendedName>
</protein>
<dbReference type="Pfam" id="PF05708">
    <property type="entry name" value="Peptidase_C92"/>
    <property type="match status" value="1"/>
</dbReference>
<evidence type="ECO:0000313" key="1">
    <source>
        <dbReference type="EMBL" id="PQJ28249.1"/>
    </source>
</evidence>
<proteinExistence type="predicted"/>
<dbReference type="EMBL" id="MQWA01000001">
    <property type="protein sequence ID" value="PQJ28249.1"/>
    <property type="molecule type" value="Genomic_DNA"/>
</dbReference>
<evidence type="ECO:0008006" key="3">
    <source>
        <dbReference type="Google" id="ProtNLM"/>
    </source>
</evidence>
<comment type="caution">
    <text evidence="1">The sequence shown here is derived from an EMBL/GenBank/DDBJ whole genome shotgun (WGS) entry which is preliminary data.</text>
</comment>
<dbReference type="InterPro" id="IPR038765">
    <property type="entry name" value="Papain-like_cys_pep_sf"/>
</dbReference>
<sequence length="447" mass="51121">MSLGKIDYDWVLELVVSAAKGIPTQGDLSDLLDDALSAQQRGYFLPDEDERLRDRYRQYLRLRTVLLSSIAELEPYCNEEEDWDTCLHAFAVGFTAACVLMRAAEFIVDLAGDRFLVWKKLDEAELRYGIEAKSFSRMYKNLTSPRKMWRFYEATLFWELHSDEVMALRGEGGRVRELIEVLESELPFVSRSKAAYLKRQLQYRIFSFRRRQHSSYRNVMFQMFRMSGKVISEVKQPILAIQKSGKRVTPRVLAKAWAILQPGDVIVTRHDEAMSNLFLPGFWPHAALYIGSKEQRESLGIFDDVQEGVNVVEAKKDGVHLRALTETLAVDAFTILRSKLPEEKVVEAVKCAMSHTGKRYDFVFDFRQSDRLACTEVVYRSYQAGAGVGFELEDRAGRLCLSAEALMNQGIKLGVFEPVAIYGVDGIKVHEGAEAKRRLADSYKTDW</sequence>
<dbReference type="Proteomes" id="UP000239907">
    <property type="component" value="Unassembled WGS sequence"/>
</dbReference>
<dbReference type="AlphaFoldDB" id="A0A2S7TZT3"/>
<gene>
    <name evidence="1" type="ORF">BSZ32_06840</name>
</gene>